<evidence type="ECO:0000313" key="2">
    <source>
        <dbReference type="Proteomes" id="UP000232722"/>
    </source>
</evidence>
<comment type="caution">
    <text evidence="1">The sequence shown here is derived from an EMBL/GenBank/DDBJ whole genome shotgun (WGS) entry which is preliminary data.</text>
</comment>
<dbReference type="EMBL" id="LLXJ01006997">
    <property type="protein sequence ID" value="PKB93922.1"/>
    <property type="molecule type" value="Genomic_DNA"/>
</dbReference>
<dbReference type="Proteomes" id="UP000232722">
    <property type="component" value="Unassembled WGS sequence"/>
</dbReference>
<name>A0A2N0NH63_9GLOM</name>
<proteinExistence type="predicted"/>
<evidence type="ECO:0000313" key="1">
    <source>
        <dbReference type="EMBL" id="PKB93922.1"/>
    </source>
</evidence>
<organism evidence="1 2">
    <name type="scientific">Rhizophagus irregularis</name>
    <dbReference type="NCBI Taxonomy" id="588596"/>
    <lineage>
        <taxon>Eukaryota</taxon>
        <taxon>Fungi</taxon>
        <taxon>Fungi incertae sedis</taxon>
        <taxon>Mucoromycota</taxon>
        <taxon>Glomeromycotina</taxon>
        <taxon>Glomeromycetes</taxon>
        <taxon>Glomerales</taxon>
        <taxon>Glomeraceae</taxon>
        <taxon>Rhizophagus</taxon>
    </lineage>
</organism>
<gene>
    <name evidence="1" type="ORF">RhiirA5_440008</name>
</gene>
<accession>A0A2N0NH63</accession>
<reference evidence="1 2" key="1">
    <citation type="submission" date="2016-04" db="EMBL/GenBank/DDBJ databases">
        <title>Genome analyses suggest a sexual origin of heterokaryosis in a supposedly ancient asexual fungus.</title>
        <authorList>
            <person name="Ropars J."/>
            <person name="Sedzielewska K."/>
            <person name="Noel J."/>
            <person name="Charron P."/>
            <person name="Farinelli L."/>
            <person name="Marton T."/>
            <person name="Kruger M."/>
            <person name="Pelin A."/>
            <person name="Brachmann A."/>
            <person name="Corradi N."/>
        </authorList>
    </citation>
    <scope>NUCLEOTIDE SEQUENCE [LARGE SCALE GENOMIC DNA]</scope>
    <source>
        <strain evidence="1 2">A5</strain>
    </source>
</reference>
<sequence length="69" mass="7872">MNFRRLSTEAIPHDLFRSNNFNSSALRSTALPNRPFLLCGLNIANNSLNKLSYISRAVMIKFLITKEET</sequence>
<protein>
    <submittedName>
        <fullName evidence="1">Uncharacterized protein</fullName>
    </submittedName>
</protein>
<dbReference type="AlphaFoldDB" id="A0A2N0NH63"/>
<reference evidence="1 2" key="2">
    <citation type="submission" date="2017-09" db="EMBL/GenBank/DDBJ databases">
        <title>Extensive intraspecific genome diversity in a model arbuscular mycorrhizal fungus.</title>
        <authorList>
            <person name="Chen E.C."/>
            <person name="Morin E."/>
            <person name="Beaudet D."/>
            <person name="Noel J."/>
            <person name="Ndikumana S."/>
            <person name="Charron P."/>
            <person name="St-Onge C."/>
            <person name="Giorgi J."/>
            <person name="Grigoriev I.V."/>
            <person name="Roux C."/>
            <person name="Martin F.M."/>
            <person name="Corradi N."/>
        </authorList>
    </citation>
    <scope>NUCLEOTIDE SEQUENCE [LARGE SCALE GENOMIC DNA]</scope>
    <source>
        <strain evidence="1 2">A5</strain>
    </source>
</reference>